<feature type="transmembrane region" description="Helical" evidence="7">
    <location>
        <begin position="337"/>
        <end position="361"/>
    </location>
</feature>
<comment type="similarity">
    <text evidence="2">Belongs to the major facilitator superfamily.</text>
</comment>
<gene>
    <name evidence="8" type="ORF">Q2T77_36445</name>
</gene>
<feature type="transmembrane region" description="Helical" evidence="7">
    <location>
        <begin position="144"/>
        <end position="167"/>
    </location>
</feature>
<evidence type="ECO:0000256" key="5">
    <source>
        <dbReference type="ARBA" id="ARBA00022989"/>
    </source>
</evidence>
<feature type="transmembrane region" description="Helical" evidence="7">
    <location>
        <begin position="173"/>
        <end position="195"/>
    </location>
</feature>
<feature type="transmembrane region" description="Helical" evidence="7">
    <location>
        <begin position="12"/>
        <end position="33"/>
    </location>
</feature>
<keyword evidence="3" id="KW-0813">Transport</keyword>
<dbReference type="PANTHER" id="PTHR23514">
    <property type="entry name" value="BYPASS OF STOP CODON PROTEIN 6"/>
    <property type="match status" value="1"/>
</dbReference>
<dbReference type="EMBL" id="JAUKVY010000047">
    <property type="protein sequence ID" value="MDO1537739.1"/>
    <property type="molecule type" value="Genomic_DNA"/>
</dbReference>
<evidence type="ECO:0000313" key="8">
    <source>
        <dbReference type="EMBL" id="MDO1537739.1"/>
    </source>
</evidence>
<dbReference type="InterPro" id="IPR036259">
    <property type="entry name" value="MFS_trans_sf"/>
</dbReference>
<accession>A0ABT8SH74</accession>
<dbReference type="PANTHER" id="PTHR23514:SF3">
    <property type="entry name" value="BYPASS OF STOP CODON PROTEIN 6"/>
    <property type="match status" value="1"/>
</dbReference>
<feature type="transmembrane region" description="Helical" evidence="7">
    <location>
        <begin position="53"/>
        <end position="72"/>
    </location>
</feature>
<evidence type="ECO:0000256" key="7">
    <source>
        <dbReference type="SAM" id="Phobius"/>
    </source>
</evidence>
<dbReference type="SUPFAM" id="SSF103473">
    <property type="entry name" value="MFS general substrate transporter"/>
    <property type="match status" value="1"/>
</dbReference>
<keyword evidence="4 7" id="KW-0812">Transmembrane</keyword>
<dbReference type="InterPro" id="IPR011701">
    <property type="entry name" value="MFS"/>
</dbReference>
<feature type="transmembrane region" description="Helical" evidence="7">
    <location>
        <begin position="215"/>
        <end position="234"/>
    </location>
</feature>
<feature type="transmembrane region" description="Helical" evidence="7">
    <location>
        <begin position="282"/>
        <end position="301"/>
    </location>
</feature>
<keyword evidence="5 7" id="KW-1133">Transmembrane helix</keyword>
<comment type="subcellular location">
    <subcellularLocation>
        <location evidence="1">Endomembrane system</location>
        <topology evidence="1">Multi-pass membrane protein</topology>
    </subcellularLocation>
</comment>
<evidence type="ECO:0000256" key="2">
    <source>
        <dbReference type="ARBA" id="ARBA00008335"/>
    </source>
</evidence>
<evidence type="ECO:0000256" key="6">
    <source>
        <dbReference type="ARBA" id="ARBA00023136"/>
    </source>
</evidence>
<feature type="transmembrane region" description="Helical" evidence="7">
    <location>
        <begin position="79"/>
        <end position="100"/>
    </location>
</feature>
<keyword evidence="6 7" id="KW-0472">Membrane</keyword>
<evidence type="ECO:0000256" key="4">
    <source>
        <dbReference type="ARBA" id="ARBA00022692"/>
    </source>
</evidence>
<feature type="transmembrane region" description="Helical" evidence="7">
    <location>
        <begin position="106"/>
        <end position="132"/>
    </location>
</feature>
<dbReference type="RefSeq" id="WP_301816177.1">
    <property type="nucleotide sequence ID" value="NZ_JAUJZH010000047.1"/>
</dbReference>
<keyword evidence="9" id="KW-1185">Reference proteome</keyword>
<feature type="transmembrane region" description="Helical" evidence="7">
    <location>
        <begin position="254"/>
        <end position="275"/>
    </location>
</feature>
<evidence type="ECO:0000256" key="3">
    <source>
        <dbReference type="ARBA" id="ARBA00022448"/>
    </source>
</evidence>
<dbReference type="Pfam" id="PF07690">
    <property type="entry name" value="MFS_1"/>
    <property type="match status" value="1"/>
</dbReference>
<dbReference type="Proteomes" id="UP001169027">
    <property type="component" value="Unassembled WGS sequence"/>
</dbReference>
<name>A0ABT8SH74_9BURK</name>
<evidence type="ECO:0000313" key="9">
    <source>
        <dbReference type="Proteomes" id="UP001169027"/>
    </source>
</evidence>
<reference evidence="8" key="1">
    <citation type="submission" date="2023-06" db="EMBL/GenBank/DDBJ databases">
        <authorList>
            <person name="Jiang Y."/>
            <person name="Liu Q."/>
        </authorList>
    </citation>
    <scope>NUCLEOTIDE SEQUENCE</scope>
    <source>
        <strain evidence="8">CGMCC 1.12090</strain>
    </source>
</reference>
<evidence type="ECO:0000256" key="1">
    <source>
        <dbReference type="ARBA" id="ARBA00004127"/>
    </source>
</evidence>
<comment type="caution">
    <text evidence="8">The sequence shown here is derived from an EMBL/GenBank/DDBJ whole genome shotgun (WGS) entry which is preliminary data.</text>
</comment>
<sequence length="425" mass="43810">MTNYPLARRKEVAAVYGAGLIQGVALVTFPAAGVVLTSATGYGLSRTEYGGMFVPQAVTAIVSSLLGAGLARRLGAKRIFLIGLVANLASMALLVLSRFAMSEHALAYVVLLVATGCLGVGFGFTVPTLNTFAAAFFPQKVDKAVLALNALLGSGTALAPILVAVFVGLGFWWGLPVLAGALTLGLLLFSARLPLGPDAQADGAAVMGGRTKLPFRFWVFAGFALLYGVCETMNGNWASLYMTKELGASATQSSLALTVFWGMVTAGRVLFALVGKWLPERAVFQVLPLLVAAGFVVLAFLQPSQPLFGIPAFALAGFGCSALLPLAISFGQAELKAIAASMAGGLIASYQIGYGIAAFGVGPLESRLGLSLGTIYGATTGVALALVVLAALIARRPARLVTEAARAPIQSPTRTSTVTHRGDQP</sequence>
<protein>
    <submittedName>
        <fullName evidence="8">MFS transporter</fullName>
    </submittedName>
</protein>
<dbReference type="Gene3D" id="1.20.1250.20">
    <property type="entry name" value="MFS general substrate transporter like domains"/>
    <property type="match status" value="2"/>
</dbReference>
<dbReference type="InterPro" id="IPR051788">
    <property type="entry name" value="MFS_Transporter"/>
</dbReference>
<proteinExistence type="inferred from homology"/>
<feature type="transmembrane region" description="Helical" evidence="7">
    <location>
        <begin position="307"/>
        <end position="330"/>
    </location>
</feature>
<organism evidence="8 9">
    <name type="scientific">Variovorax ginsengisoli</name>
    <dbReference type="NCBI Taxonomy" id="363844"/>
    <lineage>
        <taxon>Bacteria</taxon>
        <taxon>Pseudomonadati</taxon>
        <taxon>Pseudomonadota</taxon>
        <taxon>Betaproteobacteria</taxon>
        <taxon>Burkholderiales</taxon>
        <taxon>Comamonadaceae</taxon>
        <taxon>Variovorax</taxon>
    </lineage>
</organism>
<feature type="transmembrane region" description="Helical" evidence="7">
    <location>
        <begin position="373"/>
        <end position="394"/>
    </location>
</feature>